<proteinExistence type="predicted"/>
<keyword evidence="2" id="KW-0812">Transmembrane</keyword>
<feature type="domain" description="SHOCT" evidence="3">
    <location>
        <begin position="106"/>
        <end position="133"/>
    </location>
</feature>
<feature type="region of interest" description="Disordered" evidence="1">
    <location>
        <begin position="61"/>
        <end position="111"/>
    </location>
</feature>
<keyword evidence="5" id="KW-1185">Reference proteome</keyword>
<evidence type="ECO:0000313" key="5">
    <source>
        <dbReference type="Proteomes" id="UP000218083"/>
    </source>
</evidence>
<feature type="compositionally biased region" description="Basic and acidic residues" evidence="1">
    <location>
        <begin position="144"/>
        <end position="155"/>
    </location>
</feature>
<feature type="compositionally biased region" description="Basic and acidic residues" evidence="1">
    <location>
        <begin position="163"/>
        <end position="175"/>
    </location>
</feature>
<organism evidence="4 5">
    <name type="scientific">Halorubrum salipaludis</name>
    <dbReference type="NCBI Taxonomy" id="2032630"/>
    <lineage>
        <taxon>Archaea</taxon>
        <taxon>Methanobacteriati</taxon>
        <taxon>Methanobacteriota</taxon>
        <taxon>Stenosarchaea group</taxon>
        <taxon>Halobacteria</taxon>
        <taxon>Halobacteriales</taxon>
        <taxon>Haloferacaceae</taxon>
        <taxon>Halorubrum</taxon>
    </lineage>
</organism>
<dbReference type="Proteomes" id="UP000218083">
    <property type="component" value="Unassembled WGS sequence"/>
</dbReference>
<feature type="region of interest" description="Disordered" evidence="1">
    <location>
        <begin position="126"/>
        <end position="175"/>
    </location>
</feature>
<sequence>MADTSTRERFRRNASGIASTVVTGTWLAALLLGFDWWLGFMLFGYIVIVPVVSMLFDEEEESEWVDDDPSTEWETNRETGRERGREGGRSPIGDRSGDREPGDTADALDRLRARYAEGDLTDEQFERKLDRLLETETPEDAAEYADRARAEREASDAGGDTNRVVDRDAERERDL</sequence>
<comment type="caution">
    <text evidence="4">The sequence shown here is derived from an EMBL/GenBank/DDBJ whole genome shotgun (WGS) entry which is preliminary data.</text>
</comment>
<dbReference type="RefSeq" id="WP_095636020.1">
    <property type="nucleotide sequence ID" value="NZ_NSKC01000002.1"/>
</dbReference>
<evidence type="ECO:0000256" key="1">
    <source>
        <dbReference type="SAM" id="MobiDB-lite"/>
    </source>
</evidence>
<evidence type="ECO:0000313" key="4">
    <source>
        <dbReference type="EMBL" id="PAU84749.1"/>
    </source>
</evidence>
<reference evidence="4 5" key="1">
    <citation type="submission" date="2017-08" db="EMBL/GenBank/DDBJ databases">
        <title>The strain WRN001 was isolated from Binhai saline alkaline soil, Tianjin, China.</title>
        <authorList>
            <person name="Liu D."/>
            <person name="Zhang G."/>
        </authorList>
    </citation>
    <scope>NUCLEOTIDE SEQUENCE [LARGE SCALE GENOMIC DNA]</scope>
    <source>
        <strain evidence="4 5">WN019</strain>
    </source>
</reference>
<feature type="compositionally biased region" description="Acidic residues" evidence="1">
    <location>
        <begin position="61"/>
        <end position="71"/>
    </location>
</feature>
<dbReference type="Pfam" id="PF09851">
    <property type="entry name" value="SHOCT"/>
    <property type="match status" value="1"/>
</dbReference>
<feature type="transmembrane region" description="Helical" evidence="2">
    <location>
        <begin position="12"/>
        <end position="31"/>
    </location>
</feature>
<feature type="transmembrane region" description="Helical" evidence="2">
    <location>
        <begin position="37"/>
        <end position="56"/>
    </location>
</feature>
<keyword evidence="2" id="KW-1133">Transmembrane helix</keyword>
<dbReference type="OrthoDB" id="178074at2157"/>
<feature type="compositionally biased region" description="Basic and acidic residues" evidence="1">
    <location>
        <begin position="74"/>
        <end position="88"/>
    </location>
</feature>
<dbReference type="InterPro" id="IPR018649">
    <property type="entry name" value="SHOCT"/>
</dbReference>
<evidence type="ECO:0000256" key="2">
    <source>
        <dbReference type="SAM" id="Phobius"/>
    </source>
</evidence>
<dbReference type="AlphaFoldDB" id="A0A2A2FJJ1"/>
<dbReference type="EMBL" id="NSKC01000002">
    <property type="protein sequence ID" value="PAU84749.1"/>
    <property type="molecule type" value="Genomic_DNA"/>
</dbReference>
<feature type="compositionally biased region" description="Basic and acidic residues" evidence="1">
    <location>
        <begin position="95"/>
        <end position="111"/>
    </location>
</feature>
<name>A0A2A2FJJ1_9EURY</name>
<accession>A0A2A2FJJ1</accession>
<protein>
    <recommendedName>
        <fullName evidence="3">SHOCT domain-containing protein</fullName>
    </recommendedName>
</protein>
<evidence type="ECO:0000259" key="3">
    <source>
        <dbReference type="Pfam" id="PF09851"/>
    </source>
</evidence>
<keyword evidence="2" id="KW-0472">Membrane</keyword>
<gene>
    <name evidence="4" type="ORF">CK500_04325</name>
</gene>